<dbReference type="Proteomes" id="UP000238390">
    <property type="component" value="Plasmid unnamed3"/>
</dbReference>
<proteinExistence type="predicted"/>
<keyword evidence="1" id="KW-0614">Plasmid</keyword>
<keyword evidence="2" id="KW-1185">Reference proteome</keyword>
<protein>
    <submittedName>
        <fullName evidence="1">Transposase family protein</fullName>
    </submittedName>
</protein>
<accession>A0A2R3ILU1</accession>
<sequence>MLGDQVEFDRLAGQPVELAVVRVRARAPEAGTADIGQPRTEVVAKLWDANKVSS</sequence>
<evidence type="ECO:0000313" key="2">
    <source>
        <dbReference type="Proteomes" id="UP000238390"/>
    </source>
</evidence>
<organism evidence="1 2">
    <name type="scientific">Pseudomonas paraeruginosa</name>
    <dbReference type="NCBI Taxonomy" id="2994495"/>
    <lineage>
        <taxon>Bacteria</taxon>
        <taxon>Pseudomonadati</taxon>
        <taxon>Pseudomonadota</taxon>
        <taxon>Gammaproteobacteria</taxon>
        <taxon>Pseudomonadales</taxon>
        <taxon>Pseudomonadaceae</taxon>
        <taxon>Pseudomonas</taxon>
    </lineage>
</organism>
<gene>
    <name evidence="1" type="primary">tnpA</name>
    <name evidence="1" type="ORF">CSB93_6978</name>
</gene>
<geneLocation type="plasmid" evidence="1 2">
    <name>unnamed3</name>
</geneLocation>
<evidence type="ECO:0000313" key="1">
    <source>
        <dbReference type="EMBL" id="AVK02577.1"/>
    </source>
</evidence>
<dbReference type="AlphaFoldDB" id="A0A2R3ILU1"/>
<name>A0A2R3ILU1_9PSED</name>
<reference evidence="1 2" key="1">
    <citation type="submission" date="2018-02" db="EMBL/GenBank/DDBJ databases">
        <title>FDA/CDC Antimicrobial Resistant Isolate Bank Genome Sequencing.</title>
        <authorList>
            <person name="Benahmed F.H."/>
            <person name="Lutgring J.D."/>
            <person name="Yoo B."/>
            <person name="Machado M."/>
            <person name="Brown A."/>
            <person name="McAllister G."/>
            <person name="Perry A."/>
            <person name="Halpin A.L."/>
            <person name="Vavikolanu K."/>
            <person name="Ott S."/>
            <person name="Zhao X."/>
            <person name="Tallon L.J."/>
            <person name="Sadzewicz L."/>
            <person name="Aluvathingal J."/>
            <person name="Nadendla S."/>
            <person name="Voskania-kordi A."/>
            <person name="Simonyan V."/>
            <person name="Patel J."/>
            <person name="Shawar R.M."/>
        </authorList>
    </citation>
    <scope>NUCLEOTIDE SEQUENCE [LARGE SCALE GENOMIC DNA]</scope>
    <source>
        <strain evidence="1 2">AR_0356</strain>
        <plasmid evidence="1 2">unnamed3</plasmid>
    </source>
</reference>
<dbReference type="EMBL" id="CP027167">
    <property type="protein sequence ID" value="AVK02577.1"/>
    <property type="molecule type" value="Genomic_DNA"/>
</dbReference>